<protein>
    <submittedName>
        <fullName evidence="2">Uncharacterized protein</fullName>
    </submittedName>
</protein>
<name>A0AAV1Y3S1_LUPLU</name>
<gene>
    <name evidence="2" type="ORF">LLUT_LOCUS28853</name>
</gene>
<reference evidence="2 3" key="1">
    <citation type="submission" date="2024-03" db="EMBL/GenBank/DDBJ databases">
        <authorList>
            <person name="Martinez-Hernandez J."/>
        </authorList>
    </citation>
    <scope>NUCLEOTIDE SEQUENCE [LARGE SCALE GENOMIC DNA]</scope>
</reference>
<comment type="caution">
    <text evidence="2">The sequence shown here is derived from an EMBL/GenBank/DDBJ whole genome shotgun (WGS) entry which is preliminary data.</text>
</comment>
<evidence type="ECO:0000313" key="2">
    <source>
        <dbReference type="EMBL" id="CAL0327793.1"/>
    </source>
</evidence>
<keyword evidence="3" id="KW-1185">Reference proteome</keyword>
<organism evidence="2 3">
    <name type="scientific">Lupinus luteus</name>
    <name type="common">European yellow lupine</name>
    <dbReference type="NCBI Taxonomy" id="3873"/>
    <lineage>
        <taxon>Eukaryota</taxon>
        <taxon>Viridiplantae</taxon>
        <taxon>Streptophyta</taxon>
        <taxon>Embryophyta</taxon>
        <taxon>Tracheophyta</taxon>
        <taxon>Spermatophyta</taxon>
        <taxon>Magnoliopsida</taxon>
        <taxon>eudicotyledons</taxon>
        <taxon>Gunneridae</taxon>
        <taxon>Pentapetalae</taxon>
        <taxon>rosids</taxon>
        <taxon>fabids</taxon>
        <taxon>Fabales</taxon>
        <taxon>Fabaceae</taxon>
        <taxon>Papilionoideae</taxon>
        <taxon>50 kb inversion clade</taxon>
        <taxon>genistoids sensu lato</taxon>
        <taxon>core genistoids</taxon>
        <taxon>Genisteae</taxon>
        <taxon>Lupinus</taxon>
    </lineage>
</organism>
<evidence type="ECO:0000256" key="1">
    <source>
        <dbReference type="SAM" id="SignalP"/>
    </source>
</evidence>
<feature type="chain" id="PRO_5043707484" evidence="1">
    <location>
        <begin position="26"/>
        <end position="121"/>
    </location>
</feature>
<keyword evidence="1" id="KW-0732">Signal</keyword>
<proteinExistence type="predicted"/>
<dbReference type="Proteomes" id="UP001497480">
    <property type="component" value="Unassembled WGS sequence"/>
</dbReference>
<feature type="signal peptide" evidence="1">
    <location>
        <begin position="1"/>
        <end position="25"/>
    </location>
</feature>
<dbReference type="AlphaFoldDB" id="A0AAV1Y3S1"/>
<evidence type="ECO:0000313" key="3">
    <source>
        <dbReference type="Proteomes" id="UP001497480"/>
    </source>
</evidence>
<dbReference type="EMBL" id="CAXHTB010000020">
    <property type="protein sequence ID" value="CAL0327793.1"/>
    <property type="molecule type" value="Genomic_DNA"/>
</dbReference>
<sequence length="121" mass="13592">MGSQIPNFLFFIISTPIFFILSSESHPISSPMHHHHQPPPHRLHRNHYLLRSPPPTVAPTISSSIHGPPIKVAASQVLDLTLDSEVSSKSEVDMLMRFLNNLTLLEKKNQYGSEYHTTESG</sequence>
<accession>A0AAV1Y3S1</accession>